<name>A0A9P3G0G1_9APHY</name>
<feature type="region of interest" description="Disordered" evidence="1">
    <location>
        <begin position="130"/>
        <end position="165"/>
    </location>
</feature>
<dbReference type="AlphaFoldDB" id="A0A9P3G0G1"/>
<evidence type="ECO:0000313" key="2">
    <source>
        <dbReference type="EMBL" id="GJE85956.1"/>
    </source>
</evidence>
<evidence type="ECO:0000256" key="1">
    <source>
        <dbReference type="SAM" id="MobiDB-lite"/>
    </source>
</evidence>
<dbReference type="EMBL" id="BPQB01000003">
    <property type="protein sequence ID" value="GJE85956.1"/>
    <property type="molecule type" value="Genomic_DNA"/>
</dbReference>
<accession>A0A9P3G0G1</accession>
<organism evidence="2 3">
    <name type="scientific">Phanerochaete sordida</name>
    <dbReference type="NCBI Taxonomy" id="48140"/>
    <lineage>
        <taxon>Eukaryota</taxon>
        <taxon>Fungi</taxon>
        <taxon>Dikarya</taxon>
        <taxon>Basidiomycota</taxon>
        <taxon>Agaricomycotina</taxon>
        <taxon>Agaricomycetes</taxon>
        <taxon>Polyporales</taxon>
        <taxon>Phanerochaetaceae</taxon>
        <taxon>Phanerochaete</taxon>
    </lineage>
</organism>
<reference evidence="2 3" key="1">
    <citation type="submission" date="2021-08" db="EMBL/GenBank/DDBJ databases">
        <title>Draft Genome Sequence of Phanerochaete sordida strain YK-624.</title>
        <authorList>
            <person name="Mori T."/>
            <person name="Dohra H."/>
            <person name="Suzuki T."/>
            <person name="Kawagishi H."/>
            <person name="Hirai H."/>
        </authorList>
    </citation>
    <scope>NUCLEOTIDE SEQUENCE [LARGE SCALE GENOMIC DNA]</scope>
    <source>
        <strain evidence="2 3">YK-624</strain>
    </source>
</reference>
<dbReference type="Proteomes" id="UP000703269">
    <property type="component" value="Unassembled WGS sequence"/>
</dbReference>
<gene>
    <name evidence="2" type="ORF">PsYK624_020360</name>
</gene>
<sequence>MPPDTPPYLEDLAHPDASEDTGAMLHDLAHALLHELALARTAAPPDRSLDDACRGLSRAVHSTAALARAASFARPPHDAQRRRARSVHTLAAHGPHPPAVFAHSGPGGPAAAAPTGRASARRARCVAGDAAHEDEDEVPSSECSTPVARTPPCAAIDPVPPPNMWRRADPDRALIGAEESFELPTDRLNQVTHVALKDGHECMRVSQQ</sequence>
<keyword evidence="3" id="KW-1185">Reference proteome</keyword>
<protein>
    <submittedName>
        <fullName evidence="2">Uncharacterized protein</fullName>
    </submittedName>
</protein>
<comment type="caution">
    <text evidence="2">The sequence shown here is derived from an EMBL/GenBank/DDBJ whole genome shotgun (WGS) entry which is preliminary data.</text>
</comment>
<evidence type="ECO:0000313" key="3">
    <source>
        <dbReference type="Proteomes" id="UP000703269"/>
    </source>
</evidence>
<proteinExistence type="predicted"/>